<organism evidence="1 2">
    <name type="scientific">Rhodocytophaga aerolata</name>
    <dbReference type="NCBI Taxonomy" id="455078"/>
    <lineage>
        <taxon>Bacteria</taxon>
        <taxon>Pseudomonadati</taxon>
        <taxon>Bacteroidota</taxon>
        <taxon>Cytophagia</taxon>
        <taxon>Cytophagales</taxon>
        <taxon>Rhodocytophagaceae</taxon>
        <taxon>Rhodocytophaga</taxon>
    </lineage>
</organism>
<name>A0ABT8REK0_9BACT</name>
<sequence length="59" mass="6822">MGRTERPQALLLEREAILRRLSTSMEVSIRLVEKNKQIIAQAAHLRAKVANQLREFSHL</sequence>
<protein>
    <submittedName>
        <fullName evidence="1">Uncharacterized protein</fullName>
    </submittedName>
</protein>
<reference evidence="1" key="1">
    <citation type="submission" date="2023-07" db="EMBL/GenBank/DDBJ databases">
        <title>The genome sequence of Rhodocytophaga aerolata KACC 12507.</title>
        <authorList>
            <person name="Zhang X."/>
        </authorList>
    </citation>
    <scope>NUCLEOTIDE SEQUENCE</scope>
    <source>
        <strain evidence="1">KACC 12507</strain>
    </source>
</reference>
<accession>A0ABT8REK0</accession>
<dbReference type="Proteomes" id="UP001168528">
    <property type="component" value="Unassembled WGS sequence"/>
</dbReference>
<comment type="caution">
    <text evidence="1">The sequence shown here is derived from an EMBL/GenBank/DDBJ whole genome shotgun (WGS) entry which is preliminary data.</text>
</comment>
<dbReference type="RefSeq" id="WP_302040573.1">
    <property type="nucleotide sequence ID" value="NZ_JAUKPO010000022.1"/>
</dbReference>
<evidence type="ECO:0000313" key="1">
    <source>
        <dbReference type="EMBL" id="MDO1449769.1"/>
    </source>
</evidence>
<keyword evidence="2" id="KW-1185">Reference proteome</keyword>
<proteinExistence type="predicted"/>
<evidence type="ECO:0000313" key="2">
    <source>
        <dbReference type="Proteomes" id="UP001168528"/>
    </source>
</evidence>
<dbReference type="EMBL" id="JAUKPO010000022">
    <property type="protein sequence ID" value="MDO1449769.1"/>
    <property type="molecule type" value="Genomic_DNA"/>
</dbReference>
<gene>
    <name evidence="1" type="ORF">Q0590_26055</name>
</gene>